<reference evidence="2" key="1">
    <citation type="submission" date="2023-03" db="EMBL/GenBank/DDBJ databases">
        <authorList>
            <person name="Julca I."/>
        </authorList>
    </citation>
    <scope>NUCLEOTIDE SEQUENCE</scope>
</reference>
<evidence type="ECO:0000313" key="3">
    <source>
        <dbReference type="Proteomes" id="UP001161247"/>
    </source>
</evidence>
<evidence type="ECO:0000259" key="1">
    <source>
        <dbReference type="PROSITE" id="PS50948"/>
    </source>
</evidence>
<proteinExistence type="predicted"/>
<organism evidence="2 3">
    <name type="scientific">Oldenlandia corymbosa var. corymbosa</name>
    <dbReference type="NCBI Taxonomy" id="529605"/>
    <lineage>
        <taxon>Eukaryota</taxon>
        <taxon>Viridiplantae</taxon>
        <taxon>Streptophyta</taxon>
        <taxon>Embryophyta</taxon>
        <taxon>Tracheophyta</taxon>
        <taxon>Spermatophyta</taxon>
        <taxon>Magnoliopsida</taxon>
        <taxon>eudicotyledons</taxon>
        <taxon>Gunneridae</taxon>
        <taxon>Pentapetalae</taxon>
        <taxon>asterids</taxon>
        <taxon>lamiids</taxon>
        <taxon>Gentianales</taxon>
        <taxon>Rubiaceae</taxon>
        <taxon>Rubioideae</taxon>
        <taxon>Spermacoceae</taxon>
        <taxon>Hedyotis-Oldenlandia complex</taxon>
        <taxon>Oldenlandia</taxon>
    </lineage>
</organism>
<dbReference type="AlphaFoldDB" id="A0AAV1CL23"/>
<name>A0AAV1CL23_OLDCO</name>
<sequence>MDNGCAPCASSALPICRSSKNTFERKSGSFRGDNGNSDANSSISLSDCMGKCSNDCNCNGFTVNSKGTGCMTWTQNKQFLEDKSGQTMRKYVLVVAKSSKGKSFGDEC</sequence>
<accession>A0AAV1CL23</accession>
<keyword evidence="3" id="KW-1185">Reference proteome</keyword>
<gene>
    <name evidence="2" type="ORF">OLC1_LOCUS6215</name>
</gene>
<dbReference type="EMBL" id="OX459119">
    <property type="protein sequence ID" value="CAI9095192.1"/>
    <property type="molecule type" value="Genomic_DNA"/>
</dbReference>
<dbReference type="Pfam" id="PF08276">
    <property type="entry name" value="PAN_2"/>
    <property type="match status" value="1"/>
</dbReference>
<dbReference type="Proteomes" id="UP001161247">
    <property type="component" value="Chromosome 2"/>
</dbReference>
<dbReference type="InterPro" id="IPR003609">
    <property type="entry name" value="Pan_app"/>
</dbReference>
<evidence type="ECO:0000313" key="2">
    <source>
        <dbReference type="EMBL" id="CAI9095192.1"/>
    </source>
</evidence>
<feature type="domain" description="Apple" evidence="1">
    <location>
        <begin position="16"/>
        <end position="92"/>
    </location>
</feature>
<dbReference type="SMART" id="SM00473">
    <property type="entry name" value="PAN_AP"/>
    <property type="match status" value="1"/>
</dbReference>
<dbReference type="PROSITE" id="PS50948">
    <property type="entry name" value="PAN"/>
    <property type="match status" value="1"/>
</dbReference>
<protein>
    <submittedName>
        <fullName evidence="2">OLC1v1031076C1</fullName>
    </submittedName>
</protein>